<dbReference type="GO" id="GO:0008270">
    <property type="term" value="F:zinc ion binding"/>
    <property type="evidence" value="ECO:0007669"/>
    <property type="project" value="InterPro"/>
</dbReference>
<evidence type="ECO:0000313" key="10">
    <source>
        <dbReference type="Proteomes" id="UP000678679"/>
    </source>
</evidence>
<dbReference type="GO" id="GO:0005615">
    <property type="term" value="C:extracellular space"/>
    <property type="evidence" value="ECO:0007669"/>
    <property type="project" value="TreeGrafter"/>
</dbReference>
<comment type="caution">
    <text evidence="7">Lacks conserved residue(s) required for the propagation of feature annotation.</text>
</comment>
<gene>
    <name evidence="9" type="ORF">KMW28_00595</name>
</gene>
<dbReference type="RefSeq" id="WP_169665872.1">
    <property type="nucleotide sequence ID" value="NZ_CP076132.1"/>
</dbReference>
<dbReference type="PANTHER" id="PTHR11705">
    <property type="entry name" value="PROTEASE FAMILY M14 CARBOXYPEPTIDASE A,B"/>
    <property type="match status" value="1"/>
</dbReference>
<feature type="domain" description="Peptidase M14" evidence="8">
    <location>
        <begin position="34"/>
        <end position="363"/>
    </location>
</feature>
<dbReference type="Proteomes" id="UP000678679">
    <property type="component" value="Chromosome 1"/>
</dbReference>
<dbReference type="GO" id="GO:0004181">
    <property type="term" value="F:metallocarboxypeptidase activity"/>
    <property type="evidence" value="ECO:0007669"/>
    <property type="project" value="InterPro"/>
</dbReference>
<dbReference type="InterPro" id="IPR000834">
    <property type="entry name" value="Peptidase_M14"/>
</dbReference>
<dbReference type="PANTHER" id="PTHR11705:SF143">
    <property type="entry name" value="SLL0236 PROTEIN"/>
    <property type="match status" value="1"/>
</dbReference>
<keyword evidence="10" id="KW-1185">Reference proteome</keyword>
<dbReference type="InterPro" id="IPR029062">
    <property type="entry name" value="Class_I_gatase-like"/>
</dbReference>
<keyword evidence="3" id="KW-0645">Protease</keyword>
<dbReference type="AlphaFoldDB" id="A0AAX1N4J4"/>
<evidence type="ECO:0000256" key="6">
    <source>
        <dbReference type="ARBA" id="ARBA00023049"/>
    </source>
</evidence>
<dbReference type="SUPFAM" id="SSF52317">
    <property type="entry name" value="Class I glutamine amidotransferase-like"/>
    <property type="match status" value="1"/>
</dbReference>
<evidence type="ECO:0000256" key="3">
    <source>
        <dbReference type="ARBA" id="ARBA00022670"/>
    </source>
</evidence>
<dbReference type="KEGG" id="fya:KMW28_00595"/>
<protein>
    <recommendedName>
        <fullName evidence="8">Peptidase M14 domain-containing protein</fullName>
    </recommendedName>
</protein>
<dbReference type="SMART" id="SM00631">
    <property type="entry name" value="Zn_pept"/>
    <property type="match status" value="1"/>
</dbReference>
<evidence type="ECO:0000256" key="4">
    <source>
        <dbReference type="ARBA" id="ARBA00022801"/>
    </source>
</evidence>
<reference evidence="9 10" key="1">
    <citation type="submission" date="2021-05" db="EMBL/GenBank/DDBJ databases">
        <title>Comparative genomic studies on the polysaccharide-degrading batcterial strains of the Flammeovirga genus.</title>
        <authorList>
            <person name="Zewei F."/>
            <person name="Zheng Z."/>
            <person name="Yu L."/>
            <person name="Ruyue G."/>
            <person name="Yanhong M."/>
            <person name="Yuanyuan C."/>
            <person name="Jingyan G."/>
            <person name="Wenjun H."/>
        </authorList>
    </citation>
    <scope>NUCLEOTIDE SEQUENCE [LARGE SCALE GENOMIC DNA]</scope>
    <source>
        <strain evidence="9 10">NBRC:100898</strain>
    </source>
</reference>
<proteinExistence type="inferred from homology"/>
<accession>A0AAX1N4J4</accession>
<sequence>MRILGLLFSLFFITHLTVAQLSSPSRYLGYELGSNFTYHHQVINYLNEAHTAYPKKTLIHNYGTTSEGRPLTLLVISSEKNIARLDKLKSDNIIRAGLSDGKTSTDVPFVWLGYNVHGNEASGTEVALKVIHHLLEGDEVKLNDALENLVVIIDPCLNPDGRERYVNDFRMKKGKFNNSSVSHWTHKERWPTGRYNHYLFDLNRDWAWQTQRESRLRYEVYKEYMPHVYVDFHEMMPQYSYFFGPPAEPIHQSITPWQRKYQRIASDNYETLFKENQWDYFTEEIFDLLYPSYGDSWTSFNGAIGFTFEQGGHGVAGLEFKSSNIIQPITLKGRIEKHFETSMISIYTASENKKELLHQFEHFFDHAPNNGYQHFIIKDSFRKKKNIDRLLELMDRHQIAYSYATDDFNVTAYDYFSNSELKSKVNKGDIILNVHQPKGRALQVLMEPFTERTDSLTYDLTAWALPFAYGVEALAVKHKINHSFYSNQTFKNNSTEENGNTLFIPWSSVDNIKVLTSMMGVESVFYLDKDTVIQEMEFKKGDSFIFQPHKNLMKDLIKESSFKWLSLSEDDFNNSLIAFKKPKVSILGGAETNALDFGALWYYFDEILNYPMSIIDTENLTTSKVLKSDVLIISDGRYSPNTKKVVDNFVKSGGKVILFEDAIKIMSENSLTALYESLNRTEVQETRSSRVKGRKATNMNAAGCVLKVTLNSESNISNGLEAYFNLKQNKTFLPLLNENYNLGVLKEDALVSGFMGHELQERMPNTSIITSENLKNGTVIYFVESPVFRGFWWNGMHILSNAIFFPYNE</sequence>
<dbReference type="EMBL" id="CP076132">
    <property type="protein sequence ID" value="QWG02117.1"/>
    <property type="molecule type" value="Genomic_DNA"/>
</dbReference>
<dbReference type="GO" id="GO:0006508">
    <property type="term" value="P:proteolysis"/>
    <property type="evidence" value="ECO:0007669"/>
    <property type="project" value="UniProtKB-KW"/>
</dbReference>
<evidence type="ECO:0000256" key="5">
    <source>
        <dbReference type="ARBA" id="ARBA00022833"/>
    </source>
</evidence>
<evidence type="ECO:0000256" key="2">
    <source>
        <dbReference type="ARBA" id="ARBA00005988"/>
    </source>
</evidence>
<comment type="cofactor">
    <cofactor evidence="1">
        <name>Zn(2+)</name>
        <dbReference type="ChEBI" id="CHEBI:29105"/>
    </cofactor>
</comment>
<comment type="similarity">
    <text evidence="2 7">Belongs to the peptidase M14 family.</text>
</comment>
<evidence type="ECO:0000259" key="8">
    <source>
        <dbReference type="PROSITE" id="PS52035"/>
    </source>
</evidence>
<evidence type="ECO:0000313" key="9">
    <source>
        <dbReference type="EMBL" id="QWG02117.1"/>
    </source>
</evidence>
<keyword evidence="5" id="KW-0862">Zinc</keyword>
<keyword evidence="6" id="KW-0482">Metalloprotease</keyword>
<keyword evidence="4" id="KW-0378">Hydrolase</keyword>
<dbReference type="Pfam" id="PF00246">
    <property type="entry name" value="Peptidase_M14"/>
    <property type="match status" value="1"/>
</dbReference>
<name>A0AAX1N4J4_9BACT</name>
<dbReference type="PROSITE" id="PS52035">
    <property type="entry name" value="PEPTIDASE_M14"/>
    <property type="match status" value="1"/>
</dbReference>
<dbReference type="SUPFAM" id="SSF53187">
    <property type="entry name" value="Zn-dependent exopeptidases"/>
    <property type="match status" value="1"/>
</dbReference>
<evidence type="ECO:0000256" key="1">
    <source>
        <dbReference type="ARBA" id="ARBA00001947"/>
    </source>
</evidence>
<dbReference type="Gene3D" id="3.40.630.10">
    <property type="entry name" value="Zn peptidases"/>
    <property type="match status" value="1"/>
</dbReference>
<evidence type="ECO:0000256" key="7">
    <source>
        <dbReference type="PROSITE-ProRule" id="PRU01379"/>
    </source>
</evidence>
<organism evidence="9 10">
    <name type="scientific">Flammeovirga yaeyamensis</name>
    <dbReference type="NCBI Taxonomy" id="367791"/>
    <lineage>
        <taxon>Bacteria</taxon>
        <taxon>Pseudomonadati</taxon>
        <taxon>Bacteroidota</taxon>
        <taxon>Cytophagia</taxon>
        <taxon>Cytophagales</taxon>
        <taxon>Flammeovirgaceae</taxon>
        <taxon>Flammeovirga</taxon>
    </lineage>
</organism>